<evidence type="ECO:0000256" key="2">
    <source>
        <dbReference type="PROSITE-ProRule" id="PRU00169"/>
    </source>
</evidence>
<dbReference type="Gene3D" id="3.40.50.2300">
    <property type="match status" value="1"/>
</dbReference>
<evidence type="ECO:0000259" key="3">
    <source>
        <dbReference type="PROSITE" id="PS50043"/>
    </source>
</evidence>
<dbReference type="PRINTS" id="PR00038">
    <property type="entry name" value="HTHLUXR"/>
</dbReference>
<dbReference type="SUPFAM" id="SSF52172">
    <property type="entry name" value="CheY-like"/>
    <property type="match status" value="1"/>
</dbReference>
<dbReference type="EMBL" id="JADIVZ010000002">
    <property type="protein sequence ID" value="MBF4161590.1"/>
    <property type="molecule type" value="Genomic_DNA"/>
</dbReference>
<keyword evidence="2" id="KW-0597">Phosphoprotein</keyword>
<dbReference type="GO" id="GO:0003677">
    <property type="term" value="F:DNA binding"/>
    <property type="evidence" value="ECO:0007669"/>
    <property type="project" value="UniProtKB-KW"/>
</dbReference>
<feature type="domain" description="Response regulatory" evidence="4">
    <location>
        <begin position="8"/>
        <end position="118"/>
    </location>
</feature>
<dbReference type="Proteomes" id="UP000656804">
    <property type="component" value="Unassembled WGS sequence"/>
</dbReference>
<organism evidence="5 6">
    <name type="scientific">Nocardioides acrostichi</name>
    <dbReference type="NCBI Taxonomy" id="2784339"/>
    <lineage>
        <taxon>Bacteria</taxon>
        <taxon>Bacillati</taxon>
        <taxon>Actinomycetota</taxon>
        <taxon>Actinomycetes</taxon>
        <taxon>Propionibacteriales</taxon>
        <taxon>Nocardioidaceae</taxon>
        <taxon>Nocardioides</taxon>
    </lineage>
</organism>
<keyword evidence="1" id="KW-0238">DNA-binding</keyword>
<dbReference type="PANTHER" id="PTHR43214:SF38">
    <property type="entry name" value="NITRATE_NITRITE RESPONSE REGULATOR PROTEIN NARL"/>
    <property type="match status" value="1"/>
</dbReference>
<gene>
    <name evidence="5" type="ORF">ISG29_07785</name>
</gene>
<dbReference type="GO" id="GO:0000160">
    <property type="term" value="P:phosphorelay signal transduction system"/>
    <property type="evidence" value="ECO:0007669"/>
    <property type="project" value="InterPro"/>
</dbReference>
<dbReference type="AlphaFoldDB" id="A0A930UYW2"/>
<dbReference type="SMART" id="SM00421">
    <property type="entry name" value="HTH_LUXR"/>
    <property type="match status" value="1"/>
</dbReference>
<dbReference type="CDD" id="cd06170">
    <property type="entry name" value="LuxR_C_like"/>
    <property type="match status" value="1"/>
</dbReference>
<sequence>MEAGERVRVAVVNDYVLVVAGVASVLSAFADRVEVVEVDSAMPVLSDVDVVLYDTFGQAQGGDLRPDAMLAGSQARLLVFSWNTDRRLVEDSLAAGAHGYVAKSASPEELVAAIEAVARGDIVRPPSADEEPVDGDVGRWPGDREGLSPREGEVLALICQGLSNEQVGQRAFLGKNTVKSYVRSLYRKIGVESRTQAVLWGIDHGFARDHERQVVSGAAD</sequence>
<dbReference type="InterPro" id="IPR000792">
    <property type="entry name" value="Tscrpt_reg_LuxR_C"/>
</dbReference>
<keyword evidence="6" id="KW-1185">Reference proteome</keyword>
<dbReference type="Pfam" id="PF00196">
    <property type="entry name" value="GerE"/>
    <property type="match status" value="1"/>
</dbReference>
<dbReference type="InterPro" id="IPR039420">
    <property type="entry name" value="WalR-like"/>
</dbReference>
<feature type="domain" description="HTH luxR-type" evidence="3">
    <location>
        <begin position="140"/>
        <end position="205"/>
    </location>
</feature>
<dbReference type="SUPFAM" id="SSF46894">
    <property type="entry name" value="C-terminal effector domain of the bipartite response regulators"/>
    <property type="match status" value="1"/>
</dbReference>
<dbReference type="RefSeq" id="WP_194502784.1">
    <property type="nucleotide sequence ID" value="NZ_JADIVZ010000002.1"/>
</dbReference>
<evidence type="ECO:0000313" key="6">
    <source>
        <dbReference type="Proteomes" id="UP000656804"/>
    </source>
</evidence>
<evidence type="ECO:0000256" key="1">
    <source>
        <dbReference type="ARBA" id="ARBA00023125"/>
    </source>
</evidence>
<dbReference type="PANTHER" id="PTHR43214">
    <property type="entry name" value="TWO-COMPONENT RESPONSE REGULATOR"/>
    <property type="match status" value="1"/>
</dbReference>
<comment type="caution">
    <text evidence="5">The sequence shown here is derived from an EMBL/GenBank/DDBJ whole genome shotgun (WGS) entry which is preliminary data.</text>
</comment>
<dbReference type="PROSITE" id="PS50043">
    <property type="entry name" value="HTH_LUXR_2"/>
    <property type="match status" value="1"/>
</dbReference>
<name>A0A930UYW2_9ACTN</name>
<proteinExistence type="predicted"/>
<dbReference type="InterPro" id="IPR001789">
    <property type="entry name" value="Sig_transdc_resp-reg_receiver"/>
</dbReference>
<evidence type="ECO:0000313" key="5">
    <source>
        <dbReference type="EMBL" id="MBF4161590.1"/>
    </source>
</evidence>
<feature type="modified residue" description="4-aspartylphosphate" evidence="2">
    <location>
        <position position="54"/>
    </location>
</feature>
<dbReference type="InterPro" id="IPR016032">
    <property type="entry name" value="Sig_transdc_resp-reg_C-effctor"/>
</dbReference>
<accession>A0A930UYW2</accession>
<dbReference type="InterPro" id="IPR011006">
    <property type="entry name" value="CheY-like_superfamily"/>
</dbReference>
<dbReference type="GO" id="GO:0006355">
    <property type="term" value="P:regulation of DNA-templated transcription"/>
    <property type="evidence" value="ECO:0007669"/>
    <property type="project" value="InterPro"/>
</dbReference>
<reference evidence="5" key="1">
    <citation type="submission" date="2020-11" db="EMBL/GenBank/DDBJ databases">
        <title>Nocardioides sp. CBS4Y-1, whole genome shotgun sequence.</title>
        <authorList>
            <person name="Tuo L."/>
        </authorList>
    </citation>
    <scope>NUCLEOTIDE SEQUENCE</scope>
    <source>
        <strain evidence="5">CBS4Y-1</strain>
    </source>
</reference>
<evidence type="ECO:0000259" key="4">
    <source>
        <dbReference type="PROSITE" id="PS50110"/>
    </source>
</evidence>
<dbReference type="PROSITE" id="PS50110">
    <property type="entry name" value="RESPONSE_REGULATORY"/>
    <property type="match status" value="1"/>
</dbReference>
<protein>
    <submittedName>
        <fullName evidence="5">Response regulator transcription factor</fullName>
    </submittedName>
</protein>